<dbReference type="Gramene" id="CDY17500">
    <property type="protein sequence ID" value="CDY17500"/>
    <property type="gene ID" value="GSBRNA2T00095692001"/>
</dbReference>
<gene>
    <name evidence="2" type="primary">BnaC03g65630D</name>
    <name evidence="2" type="ORF">GSBRNA2T00095692001</name>
</gene>
<protein>
    <submittedName>
        <fullName evidence="2">BnaC03g65630D protein</fullName>
    </submittedName>
</protein>
<accession>A0A078FSK4</accession>
<dbReference type="EMBL" id="LK032074">
    <property type="protein sequence ID" value="CDY17500.1"/>
    <property type="molecule type" value="Genomic_DNA"/>
</dbReference>
<dbReference type="PaxDb" id="3708-A0A078FSK4"/>
<keyword evidence="3" id="KW-1185">Reference proteome</keyword>
<reference evidence="2 3" key="1">
    <citation type="journal article" date="2014" name="Science">
        <title>Plant genetics. Early allopolyploid evolution in the post-Neolithic Brassica napus oilseed genome.</title>
        <authorList>
            <person name="Chalhoub B."/>
            <person name="Denoeud F."/>
            <person name="Liu S."/>
            <person name="Parkin I.A."/>
            <person name="Tang H."/>
            <person name="Wang X."/>
            <person name="Chiquet J."/>
            <person name="Belcram H."/>
            <person name="Tong C."/>
            <person name="Samans B."/>
            <person name="Correa M."/>
            <person name="Da Silva C."/>
            <person name="Just J."/>
            <person name="Falentin C."/>
            <person name="Koh C.S."/>
            <person name="Le Clainche I."/>
            <person name="Bernard M."/>
            <person name="Bento P."/>
            <person name="Noel B."/>
            <person name="Labadie K."/>
            <person name="Alberti A."/>
            <person name="Charles M."/>
            <person name="Arnaud D."/>
            <person name="Guo H."/>
            <person name="Daviaud C."/>
            <person name="Alamery S."/>
            <person name="Jabbari K."/>
            <person name="Zhao M."/>
            <person name="Edger P.P."/>
            <person name="Chelaifa H."/>
            <person name="Tack D."/>
            <person name="Lassalle G."/>
            <person name="Mestiri I."/>
            <person name="Schnel N."/>
            <person name="Le Paslier M.C."/>
            <person name="Fan G."/>
            <person name="Renault V."/>
            <person name="Bayer P.E."/>
            <person name="Golicz A.A."/>
            <person name="Manoli S."/>
            <person name="Lee T.H."/>
            <person name="Thi V.H."/>
            <person name="Chalabi S."/>
            <person name="Hu Q."/>
            <person name="Fan C."/>
            <person name="Tollenaere R."/>
            <person name="Lu Y."/>
            <person name="Battail C."/>
            <person name="Shen J."/>
            <person name="Sidebottom C.H."/>
            <person name="Wang X."/>
            <person name="Canaguier A."/>
            <person name="Chauveau A."/>
            <person name="Berard A."/>
            <person name="Deniot G."/>
            <person name="Guan M."/>
            <person name="Liu Z."/>
            <person name="Sun F."/>
            <person name="Lim Y.P."/>
            <person name="Lyons E."/>
            <person name="Town C.D."/>
            <person name="Bancroft I."/>
            <person name="Wang X."/>
            <person name="Meng J."/>
            <person name="Ma J."/>
            <person name="Pires J.C."/>
            <person name="King G.J."/>
            <person name="Brunel D."/>
            <person name="Delourme R."/>
            <person name="Renard M."/>
            <person name="Aury J.M."/>
            <person name="Adams K.L."/>
            <person name="Batley J."/>
            <person name="Snowdon R.J."/>
            <person name="Tost J."/>
            <person name="Edwards D."/>
            <person name="Zhou Y."/>
            <person name="Hua W."/>
            <person name="Sharpe A.G."/>
            <person name="Paterson A.H."/>
            <person name="Guan C."/>
            <person name="Wincker P."/>
        </authorList>
    </citation>
    <scope>NUCLEOTIDE SEQUENCE [LARGE SCALE GENOMIC DNA]</scope>
    <source>
        <strain evidence="3">cv. Darmor-bzh</strain>
    </source>
</reference>
<proteinExistence type="predicted"/>
<evidence type="ECO:0000256" key="1">
    <source>
        <dbReference type="SAM" id="MobiDB-lite"/>
    </source>
</evidence>
<evidence type="ECO:0000313" key="3">
    <source>
        <dbReference type="Proteomes" id="UP000028999"/>
    </source>
</evidence>
<feature type="compositionally biased region" description="Polar residues" evidence="1">
    <location>
        <begin position="51"/>
        <end position="60"/>
    </location>
</feature>
<feature type="region of interest" description="Disordered" evidence="1">
    <location>
        <begin position="51"/>
        <end position="76"/>
    </location>
</feature>
<sequence>MKSAVKSQLTTGKAPLAIEWDPHWDRALAHRRTWDCDARIHFLFSCSNIPASSESRSNLHPSEFFGCHKQGDLPRR</sequence>
<name>A0A078FSK4_BRANA</name>
<evidence type="ECO:0000313" key="2">
    <source>
        <dbReference type="EMBL" id="CDY17500.1"/>
    </source>
</evidence>
<organism evidence="2 3">
    <name type="scientific">Brassica napus</name>
    <name type="common">Rape</name>
    <dbReference type="NCBI Taxonomy" id="3708"/>
    <lineage>
        <taxon>Eukaryota</taxon>
        <taxon>Viridiplantae</taxon>
        <taxon>Streptophyta</taxon>
        <taxon>Embryophyta</taxon>
        <taxon>Tracheophyta</taxon>
        <taxon>Spermatophyta</taxon>
        <taxon>Magnoliopsida</taxon>
        <taxon>eudicotyledons</taxon>
        <taxon>Gunneridae</taxon>
        <taxon>Pentapetalae</taxon>
        <taxon>rosids</taxon>
        <taxon>malvids</taxon>
        <taxon>Brassicales</taxon>
        <taxon>Brassicaceae</taxon>
        <taxon>Brassiceae</taxon>
        <taxon>Brassica</taxon>
    </lineage>
</organism>
<dbReference type="AlphaFoldDB" id="A0A078FSK4"/>
<dbReference type="Proteomes" id="UP000028999">
    <property type="component" value="Unassembled WGS sequence"/>
</dbReference>